<name>A0A239AL82_9BACT</name>
<keyword evidence="1" id="KW-0004">4Fe-4S</keyword>
<keyword evidence="5" id="KW-0411">Iron-sulfur</keyword>
<reference evidence="8 9" key="1">
    <citation type="submission" date="2017-06" db="EMBL/GenBank/DDBJ databases">
        <authorList>
            <person name="Kim H.J."/>
            <person name="Triplett B.A."/>
        </authorList>
    </citation>
    <scope>NUCLEOTIDE SEQUENCE [LARGE SCALE GENOMIC DNA]</scope>
    <source>
        <strain evidence="8 9">DSM 13116</strain>
    </source>
</reference>
<dbReference type="RefSeq" id="WP_089274304.1">
    <property type="nucleotide sequence ID" value="NZ_FZOC01000004.1"/>
</dbReference>
<evidence type="ECO:0000256" key="5">
    <source>
        <dbReference type="ARBA" id="ARBA00023014"/>
    </source>
</evidence>
<gene>
    <name evidence="8" type="ORF">SAMN04488503_2074</name>
</gene>
<accession>A0A239AL82</accession>
<evidence type="ECO:0000256" key="2">
    <source>
        <dbReference type="ARBA" id="ARBA00022723"/>
    </source>
</evidence>
<dbReference type="InterPro" id="IPR017900">
    <property type="entry name" value="4Fe4S_Fe_S_CS"/>
</dbReference>
<dbReference type="SUPFAM" id="SSF46548">
    <property type="entry name" value="alpha-helical ferredoxin"/>
    <property type="match status" value="1"/>
</dbReference>
<proteinExistence type="predicted"/>
<feature type="domain" description="4Fe-4S ferredoxin-type" evidence="7">
    <location>
        <begin position="81"/>
        <end position="112"/>
    </location>
</feature>
<dbReference type="PROSITE" id="PS51379">
    <property type="entry name" value="4FE4S_FER_2"/>
    <property type="match status" value="2"/>
</dbReference>
<dbReference type="InterPro" id="IPR009051">
    <property type="entry name" value="Helical_ferredxn"/>
</dbReference>
<evidence type="ECO:0000313" key="8">
    <source>
        <dbReference type="EMBL" id="SNR96435.1"/>
    </source>
</evidence>
<evidence type="ECO:0000256" key="3">
    <source>
        <dbReference type="ARBA" id="ARBA00022737"/>
    </source>
</evidence>
<dbReference type="EMBL" id="FZOC01000004">
    <property type="protein sequence ID" value="SNR96435.1"/>
    <property type="molecule type" value="Genomic_DNA"/>
</dbReference>
<evidence type="ECO:0000259" key="7">
    <source>
        <dbReference type="PROSITE" id="PS51379"/>
    </source>
</evidence>
<dbReference type="InterPro" id="IPR017896">
    <property type="entry name" value="4Fe4S_Fe-S-bd"/>
</dbReference>
<dbReference type="OrthoDB" id="9770306at2"/>
<dbReference type="GO" id="GO:0051539">
    <property type="term" value="F:4 iron, 4 sulfur cluster binding"/>
    <property type="evidence" value="ECO:0007669"/>
    <property type="project" value="UniProtKB-KW"/>
</dbReference>
<dbReference type="PANTHER" id="PTHR32479:SF19">
    <property type="entry name" value="ANAEROBIC GLYCEROL-3-PHOSPHATE DEHYDROGENASE SUBUNIT C"/>
    <property type="match status" value="1"/>
</dbReference>
<dbReference type="PANTHER" id="PTHR32479">
    <property type="entry name" value="GLYCOLATE OXIDASE IRON-SULFUR SUBUNIT"/>
    <property type="match status" value="1"/>
</dbReference>
<keyword evidence="3" id="KW-0677">Repeat</keyword>
<keyword evidence="9" id="KW-1185">Reference proteome</keyword>
<keyword evidence="2" id="KW-0479">Metal-binding</keyword>
<feature type="region of interest" description="Disordered" evidence="6">
    <location>
        <begin position="1"/>
        <end position="26"/>
    </location>
</feature>
<protein>
    <submittedName>
        <fullName evidence="8">Glycolate oxidase iron-sulfur subunit</fullName>
    </submittedName>
</protein>
<dbReference type="AlphaFoldDB" id="A0A239AL82"/>
<dbReference type="InterPro" id="IPR004017">
    <property type="entry name" value="Cys_rich_dom"/>
</dbReference>
<dbReference type="PROSITE" id="PS00198">
    <property type="entry name" value="4FE4S_FER_1"/>
    <property type="match status" value="1"/>
</dbReference>
<feature type="domain" description="4Fe-4S ferredoxin-type" evidence="7">
    <location>
        <begin position="29"/>
        <end position="57"/>
    </location>
</feature>
<dbReference type="GO" id="GO:0046872">
    <property type="term" value="F:metal ion binding"/>
    <property type="evidence" value="ECO:0007669"/>
    <property type="project" value="UniProtKB-KW"/>
</dbReference>
<evidence type="ECO:0000256" key="4">
    <source>
        <dbReference type="ARBA" id="ARBA00023004"/>
    </source>
</evidence>
<dbReference type="GO" id="GO:0016491">
    <property type="term" value="F:oxidoreductase activity"/>
    <property type="evidence" value="ECO:0007669"/>
    <property type="project" value="UniProtKB-ARBA"/>
</dbReference>
<evidence type="ECO:0000256" key="6">
    <source>
        <dbReference type="SAM" id="MobiDB-lite"/>
    </source>
</evidence>
<dbReference type="Pfam" id="PF13183">
    <property type="entry name" value="Fer4_8"/>
    <property type="match status" value="1"/>
</dbReference>
<dbReference type="Proteomes" id="UP000198324">
    <property type="component" value="Unassembled WGS sequence"/>
</dbReference>
<dbReference type="Gene3D" id="1.10.1060.10">
    <property type="entry name" value="Alpha-helical ferredoxin"/>
    <property type="match status" value="1"/>
</dbReference>
<organism evidence="8 9">
    <name type="scientific">Humidesulfovibrio mexicanus</name>
    <dbReference type="NCBI Taxonomy" id="147047"/>
    <lineage>
        <taxon>Bacteria</taxon>
        <taxon>Pseudomonadati</taxon>
        <taxon>Thermodesulfobacteriota</taxon>
        <taxon>Desulfovibrionia</taxon>
        <taxon>Desulfovibrionales</taxon>
        <taxon>Desulfovibrionaceae</taxon>
        <taxon>Humidesulfovibrio</taxon>
    </lineage>
</organism>
<sequence length="435" mass="44588">MPDKKPGDTPGDAAVEKPGELSGQEAASAVPQRQPSCVLCGCCLEGCPLFAATGREELSPRAKALLAGPSKFAALPEGGLPEADVAALCSLCLACGRCEKLCPQGVAVPALVAALRAAHPDFRQWLWKQWITRLAPFWGLAGAGAALAPDALVPERLGLALKGLRGLRPGAGLSPWLSITHFPVDACRQRTGGRPVAVFDGCVGGGPRRAWAETTRFLLRGLDSAPVAARFSCCGSTLGAAGLPQEQAEVRRANVAAWREAGRPLVVAYCATCRKGLVDYVGAGGDIFSDAGEEALWRASVLPLSALLAGARGKAGRGAPAVVGYHRPCHADVRDGLGDADHALLSGLLGARLRTPAKGGCCGFGGIMQLSAPQLSGAVGRACWDTLDGALGFTAAPEAVPAYVLTGCSACVLQLAATAPAGARVGHWLEIVRCS</sequence>
<evidence type="ECO:0000313" key="9">
    <source>
        <dbReference type="Proteomes" id="UP000198324"/>
    </source>
</evidence>
<evidence type="ECO:0000256" key="1">
    <source>
        <dbReference type="ARBA" id="ARBA00022485"/>
    </source>
</evidence>
<keyword evidence="4" id="KW-0408">Iron</keyword>
<dbReference type="Pfam" id="PF02754">
    <property type="entry name" value="CCG"/>
    <property type="match status" value="2"/>
</dbReference>